<dbReference type="Proteomes" id="UP000476055">
    <property type="component" value="Unassembled WGS sequence"/>
</dbReference>
<evidence type="ECO:0000259" key="3">
    <source>
        <dbReference type="PROSITE" id="PS51462"/>
    </source>
</evidence>
<comment type="caution">
    <text evidence="4">The sequence shown here is derived from an EMBL/GenBank/DDBJ whole genome shotgun (WGS) entry which is preliminary data.</text>
</comment>
<accession>A0A6L5YLD7</accession>
<comment type="similarity">
    <text evidence="1">Belongs to the Nudix hydrolase family.</text>
</comment>
<dbReference type="RefSeq" id="WP_022154446.1">
    <property type="nucleotide sequence ID" value="NZ_DAWCKG010000174.1"/>
</dbReference>
<dbReference type="PANTHER" id="PTHR43736">
    <property type="entry name" value="ADP-RIBOSE PYROPHOSPHATASE"/>
    <property type="match status" value="1"/>
</dbReference>
<dbReference type="InterPro" id="IPR020476">
    <property type="entry name" value="Nudix_hydrolase"/>
</dbReference>
<sequence length="150" mass="17025">MAGIEKVIFMNMCMVYDKEGNVVALDKVGKNYSGTTFPGGHVEPGETFRESVIREIYEETGLTIQNPRLTGIYHWMTGDIKNVGFLYKTSEYEGKLISSEEGKVYWISGEEFLKKPLAPGMEQVWQMMHDEDAQECLQTLTEEGIVSKIQ</sequence>
<proteinExistence type="inferred from homology"/>
<organism evidence="4 5">
    <name type="scientific">Waltera intestinalis</name>
    <dbReference type="NCBI Taxonomy" id="2606635"/>
    <lineage>
        <taxon>Bacteria</taxon>
        <taxon>Bacillati</taxon>
        <taxon>Bacillota</taxon>
        <taxon>Clostridia</taxon>
        <taxon>Lachnospirales</taxon>
        <taxon>Lachnospiraceae</taxon>
        <taxon>Waltera</taxon>
    </lineage>
</organism>
<dbReference type="InterPro" id="IPR015797">
    <property type="entry name" value="NUDIX_hydrolase-like_dom_sf"/>
</dbReference>
<dbReference type="PROSITE" id="PS51462">
    <property type="entry name" value="NUDIX"/>
    <property type="match status" value="1"/>
</dbReference>
<dbReference type="Gene3D" id="3.90.79.10">
    <property type="entry name" value="Nucleoside Triphosphate Pyrophosphohydrolase"/>
    <property type="match status" value="1"/>
</dbReference>
<dbReference type="PANTHER" id="PTHR43736:SF1">
    <property type="entry name" value="DIHYDRONEOPTERIN TRIPHOSPHATE DIPHOSPHATASE"/>
    <property type="match status" value="1"/>
</dbReference>
<keyword evidence="2" id="KW-0378">Hydrolase</keyword>
<dbReference type="SUPFAM" id="SSF55811">
    <property type="entry name" value="Nudix"/>
    <property type="match status" value="1"/>
</dbReference>
<protein>
    <submittedName>
        <fullName evidence="4">NUDIX domain-containing protein</fullName>
    </submittedName>
</protein>
<evidence type="ECO:0000313" key="5">
    <source>
        <dbReference type="Proteomes" id="UP000476055"/>
    </source>
</evidence>
<dbReference type="Pfam" id="PF00293">
    <property type="entry name" value="NUDIX"/>
    <property type="match status" value="1"/>
</dbReference>
<evidence type="ECO:0000256" key="2">
    <source>
        <dbReference type="ARBA" id="ARBA00022801"/>
    </source>
</evidence>
<dbReference type="GO" id="GO:0016787">
    <property type="term" value="F:hydrolase activity"/>
    <property type="evidence" value="ECO:0007669"/>
    <property type="project" value="UniProtKB-KW"/>
</dbReference>
<name>A0A6L5YLD7_9FIRM</name>
<keyword evidence="5" id="KW-1185">Reference proteome</keyword>
<evidence type="ECO:0000313" key="4">
    <source>
        <dbReference type="EMBL" id="MST58760.1"/>
    </source>
</evidence>
<feature type="domain" description="Nudix hydrolase" evidence="3">
    <location>
        <begin position="6"/>
        <end position="130"/>
    </location>
</feature>
<evidence type="ECO:0000256" key="1">
    <source>
        <dbReference type="ARBA" id="ARBA00005582"/>
    </source>
</evidence>
<dbReference type="InterPro" id="IPR000086">
    <property type="entry name" value="NUDIX_hydrolase_dom"/>
</dbReference>
<dbReference type="EMBL" id="VUMU01000014">
    <property type="protein sequence ID" value="MST58760.1"/>
    <property type="molecule type" value="Genomic_DNA"/>
</dbReference>
<dbReference type="AlphaFoldDB" id="A0A6L5YLD7"/>
<reference evidence="4 5" key="1">
    <citation type="submission" date="2019-08" db="EMBL/GenBank/DDBJ databases">
        <title>In-depth cultivation of the pig gut microbiome towards novel bacterial diversity and tailored functional studies.</title>
        <authorList>
            <person name="Wylensek D."/>
            <person name="Hitch T.C.A."/>
            <person name="Clavel T."/>
        </authorList>
    </citation>
    <scope>NUCLEOTIDE SEQUENCE [LARGE SCALE GENOMIC DNA]</scope>
    <source>
        <strain evidence="4 5">WCA3-601-WT-6H</strain>
    </source>
</reference>
<dbReference type="PRINTS" id="PR00502">
    <property type="entry name" value="NUDIXFAMILY"/>
</dbReference>
<dbReference type="CDD" id="cd18875">
    <property type="entry name" value="NUDIX_Hydrolase"/>
    <property type="match status" value="1"/>
</dbReference>
<gene>
    <name evidence="4" type="ORF">FYJ59_11020</name>
</gene>